<organism evidence="1 2">
    <name type="scientific">Aspergillus melleus</name>
    <dbReference type="NCBI Taxonomy" id="138277"/>
    <lineage>
        <taxon>Eukaryota</taxon>
        <taxon>Fungi</taxon>
        <taxon>Dikarya</taxon>
        <taxon>Ascomycota</taxon>
        <taxon>Pezizomycotina</taxon>
        <taxon>Eurotiomycetes</taxon>
        <taxon>Eurotiomycetidae</taxon>
        <taxon>Eurotiales</taxon>
        <taxon>Aspergillaceae</taxon>
        <taxon>Aspergillus</taxon>
        <taxon>Aspergillus subgen. Circumdati</taxon>
    </lineage>
</organism>
<proteinExistence type="predicted"/>
<comment type="caution">
    <text evidence="1">The sequence shown here is derived from an EMBL/GenBank/DDBJ whole genome shotgun (WGS) entry which is preliminary data.</text>
</comment>
<dbReference type="Proteomes" id="UP001177260">
    <property type="component" value="Unassembled WGS sequence"/>
</dbReference>
<reference evidence="1 2" key="1">
    <citation type="journal article" date="2023" name="ACS Omega">
        <title>Identification of the Neoaspergillic Acid Biosynthesis Gene Cluster by Establishing an In Vitro CRISPR-Ribonucleoprotein Genetic System in Aspergillus melleus.</title>
        <authorList>
            <person name="Yuan B."/>
            <person name="Grau M.F."/>
            <person name="Murata R.M."/>
            <person name="Torok T."/>
            <person name="Venkateswaran K."/>
            <person name="Stajich J.E."/>
            <person name="Wang C.C.C."/>
        </authorList>
    </citation>
    <scope>NUCLEOTIDE SEQUENCE [LARGE SCALE GENOMIC DNA]</scope>
    <source>
        <strain evidence="1 2">IMV 1140</strain>
    </source>
</reference>
<keyword evidence="2" id="KW-1185">Reference proteome</keyword>
<name>A0ACC3AXF9_9EURO</name>
<dbReference type="EMBL" id="JAOPJF010000048">
    <property type="protein sequence ID" value="KAK1142647.1"/>
    <property type="molecule type" value="Genomic_DNA"/>
</dbReference>
<evidence type="ECO:0000313" key="2">
    <source>
        <dbReference type="Proteomes" id="UP001177260"/>
    </source>
</evidence>
<protein>
    <submittedName>
        <fullName evidence="1">Uncharacterized protein</fullName>
    </submittedName>
</protein>
<accession>A0ACC3AXF9</accession>
<evidence type="ECO:0000313" key="1">
    <source>
        <dbReference type="EMBL" id="KAK1142647.1"/>
    </source>
</evidence>
<sequence>MVDDILTLATVSSLLGVPPECEETSHPWGSAFSVNPDLPLLRTWDRVSGSQPTENGRMLSRLPRERLDTSSARKTSLATHADHAIWKPTPFISFTQSPQELQEMVEFRQRRERGSQTITVVNATFRTREGFPILNMDAEMRHYGVPDPYNRSNEYYKNHYICLWEVTEEEAVGNWEWDDLIKTDDWYERIILPAFKGHNDRCNARSEAFTLSALKDALLETQESFISVSGDPCSYSETEEYGTCSEDESDSSDKVEEDNAMDDAGVRKMATH</sequence>
<gene>
    <name evidence="1" type="ORF">N8T08_007451</name>
</gene>